<sequence length="82" mass="9061">MESLRIRPNVVTCGNLVKALAIFDDTPKISLIIWTAMIGGYGLHGQGEIALDLFDEMISSGVQPDRTVYVSVTFYLRLVMQA</sequence>
<feature type="repeat" description="PPR" evidence="2">
    <location>
        <begin position="30"/>
        <end position="64"/>
    </location>
</feature>
<dbReference type="PROSITE" id="PS51375">
    <property type="entry name" value="PPR"/>
    <property type="match status" value="1"/>
</dbReference>
<dbReference type="AlphaFoldDB" id="A0A803L2V8"/>
<organism evidence="3 4">
    <name type="scientific">Chenopodium quinoa</name>
    <name type="common">Quinoa</name>
    <dbReference type="NCBI Taxonomy" id="63459"/>
    <lineage>
        <taxon>Eukaryota</taxon>
        <taxon>Viridiplantae</taxon>
        <taxon>Streptophyta</taxon>
        <taxon>Embryophyta</taxon>
        <taxon>Tracheophyta</taxon>
        <taxon>Spermatophyta</taxon>
        <taxon>Magnoliopsida</taxon>
        <taxon>eudicotyledons</taxon>
        <taxon>Gunneridae</taxon>
        <taxon>Pentapetalae</taxon>
        <taxon>Caryophyllales</taxon>
        <taxon>Chenopodiaceae</taxon>
        <taxon>Chenopodioideae</taxon>
        <taxon>Atripliceae</taxon>
        <taxon>Chenopodium</taxon>
    </lineage>
</organism>
<dbReference type="Gene3D" id="1.25.40.10">
    <property type="entry name" value="Tetratricopeptide repeat domain"/>
    <property type="match status" value="1"/>
</dbReference>
<dbReference type="Pfam" id="PF01535">
    <property type="entry name" value="PPR"/>
    <property type="match status" value="1"/>
</dbReference>
<evidence type="ECO:0008006" key="5">
    <source>
        <dbReference type="Google" id="ProtNLM"/>
    </source>
</evidence>
<dbReference type="InterPro" id="IPR002885">
    <property type="entry name" value="PPR_rpt"/>
</dbReference>
<evidence type="ECO:0000256" key="1">
    <source>
        <dbReference type="ARBA" id="ARBA00022737"/>
    </source>
</evidence>
<dbReference type="Proteomes" id="UP000596660">
    <property type="component" value="Unplaced"/>
</dbReference>
<dbReference type="PANTHER" id="PTHR47926">
    <property type="entry name" value="PENTATRICOPEPTIDE REPEAT-CONTAINING PROTEIN"/>
    <property type="match status" value="1"/>
</dbReference>
<keyword evidence="1" id="KW-0677">Repeat</keyword>
<proteinExistence type="predicted"/>
<dbReference type="InterPro" id="IPR046960">
    <property type="entry name" value="PPR_At4g14850-like_plant"/>
</dbReference>
<evidence type="ECO:0000313" key="4">
    <source>
        <dbReference type="Proteomes" id="UP000596660"/>
    </source>
</evidence>
<protein>
    <recommendedName>
        <fullName evidence="5">Pentatricopeptide repeat-containing protein</fullName>
    </recommendedName>
</protein>
<evidence type="ECO:0000313" key="3">
    <source>
        <dbReference type="EnsemblPlants" id="AUR62006197-RA:cds"/>
    </source>
</evidence>
<dbReference type="EnsemblPlants" id="AUR62006197-RA">
    <property type="protein sequence ID" value="AUR62006197-RA:cds"/>
    <property type="gene ID" value="AUR62006197"/>
</dbReference>
<dbReference type="InterPro" id="IPR011990">
    <property type="entry name" value="TPR-like_helical_dom_sf"/>
</dbReference>
<reference evidence="3" key="1">
    <citation type="journal article" date="2017" name="Nature">
        <title>The genome of Chenopodium quinoa.</title>
        <authorList>
            <person name="Jarvis D.E."/>
            <person name="Ho Y.S."/>
            <person name="Lightfoot D.J."/>
            <person name="Schmoeckel S.M."/>
            <person name="Li B."/>
            <person name="Borm T.J.A."/>
            <person name="Ohyanagi H."/>
            <person name="Mineta K."/>
            <person name="Michell C.T."/>
            <person name="Saber N."/>
            <person name="Kharbatia N.M."/>
            <person name="Rupper R.R."/>
            <person name="Sharp A.R."/>
            <person name="Dally N."/>
            <person name="Boughton B.A."/>
            <person name="Woo Y.H."/>
            <person name="Gao G."/>
            <person name="Schijlen E.G.W.M."/>
            <person name="Guo X."/>
            <person name="Momin A.A."/>
            <person name="Negrao S."/>
            <person name="Al-Babili S."/>
            <person name="Gehring C."/>
            <person name="Roessner U."/>
            <person name="Jung C."/>
            <person name="Murphy K."/>
            <person name="Arold S.T."/>
            <person name="Gojobori T."/>
            <person name="van der Linden C.G."/>
            <person name="van Loo E.N."/>
            <person name="Jellen E.N."/>
            <person name="Maughan P.J."/>
            <person name="Tester M."/>
        </authorList>
    </citation>
    <scope>NUCLEOTIDE SEQUENCE [LARGE SCALE GENOMIC DNA]</scope>
    <source>
        <strain evidence="3">cv. PI 614886</strain>
    </source>
</reference>
<dbReference type="NCBIfam" id="TIGR00756">
    <property type="entry name" value="PPR"/>
    <property type="match status" value="1"/>
</dbReference>
<dbReference type="GO" id="GO:0009451">
    <property type="term" value="P:RNA modification"/>
    <property type="evidence" value="ECO:0007669"/>
    <property type="project" value="InterPro"/>
</dbReference>
<evidence type="ECO:0000256" key="2">
    <source>
        <dbReference type="PROSITE-ProRule" id="PRU00708"/>
    </source>
</evidence>
<reference evidence="3" key="2">
    <citation type="submission" date="2021-03" db="UniProtKB">
        <authorList>
            <consortium name="EnsemblPlants"/>
        </authorList>
    </citation>
    <scope>IDENTIFICATION</scope>
</reference>
<accession>A0A803L2V8</accession>
<name>A0A803L2V8_CHEQI</name>
<dbReference type="Gramene" id="AUR62006197-RA">
    <property type="protein sequence ID" value="AUR62006197-RA:cds"/>
    <property type="gene ID" value="AUR62006197"/>
</dbReference>
<keyword evidence="4" id="KW-1185">Reference proteome</keyword>
<dbReference type="GO" id="GO:0003723">
    <property type="term" value="F:RNA binding"/>
    <property type="evidence" value="ECO:0007669"/>
    <property type="project" value="InterPro"/>
</dbReference>